<proteinExistence type="predicted"/>
<feature type="compositionally biased region" description="Low complexity" evidence="3">
    <location>
        <begin position="3215"/>
        <end position="3229"/>
    </location>
</feature>
<feature type="compositionally biased region" description="Basic and acidic residues" evidence="3">
    <location>
        <begin position="3048"/>
        <end position="3063"/>
    </location>
</feature>
<dbReference type="InterPro" id="IPR018980">
    <property type="entry name" value="FERM_PH-like_C"/>
</dbReference>
<comment type="subcellular location">
    <subcellularLocation>
        <location evidence="1">Cell junction</location>
    </subcellularLocation>
</comment>
<dbReference type="SUPFAM" id="SSF54236">
    <property type="entry name" value="Ubiquitin-like"/>
    <property type="match status" value="1"/>
</dbReference>
<feature type="compositionally biased region" description="Low complexity" evidence="3">
    <location>
        <begin position="628"/>
        <end position="642"/>
    </location>
</feature>
<feature type="region of interest" description="Disordered" evidence="3">
    <location>
        <begin position="2786"/>
        <end position="2877"/>
    </location>
</feature>
<feature type="compositionally biased region" description="Basic and acidic residues" evidence="3">
    <location>
        <begin position="1496"/>
        <end position="1520"/>
    </location>
</feature>
<feature type="compositionally biased region" description="Acidic residues" evidence="3">
    <location>
        <begin position="1549"/>
        <end position="1558"/>
    </location>
</feature>
<protein>
    <recommendedName>
        <fullName evidence="4">FERM domain-containing protein</fullName>
    </recommendedName>
</protein>
<feature type="compositionally biased region" description="Basic and acidic residues" evidence="3">
    <location>
        <begin position="2410"/>
        <end position="2421"/>
    </location>
</feature>
<dbReference type="InterPro" id="IPR014352">
    <property type="entry name" value="FERM/acyl-CoA-bd_prot_sf"/>
</dbReference>
<evidence type="ECO:0000256" key="1">
    <source>
        <dbReference type="ARBA" id="ARBA00004282"/>
    </source>
</evidence>
<dbReference type="PANTHER" id="PTHR45858">
    <property type="entry name" value="FERM DOMAIN CONTAINING PROTEIN"/>
    <property type="match status" value="1"/>
</dbReference>
<feature type="compositionally biased region" description="Polar residues" evidence="3">
    <location>
        <begin position="3375"/>
        <end position="3394"/>
    </location>
</feature>
<feature type="compositionally biased region" description="Basic and acidic residues" evidence="3">
    <location>
        <begin position="3135"/>
        <end position="3150"/>
    </location>
</feature>
<evidence type="ECO:0000256" key="3">
    <source>
        <dbReference type="SAM" id="MobiDB-lite"/>
    </source>
</evidence>
<dbReference type="Pfam" id="PF08736">
    <property type="entry name" value="FA"/>
    <property type="match status" value="1"/>
</dbReference>
<dbReference type="SUPFAM" id="SSF47031">
    <property type="entry name" value="Second domain of FERM"/>
    <property type="match status" value="1"/>
</dbReference>
<feature type="compositionally biased region" description="Acidic residues" evidence="3">
    <location>
        <begin position="2538"/>
        <end position="2548"/>
    </location>
</feature>
<feature type="region of interest" description="Disordered" evidence="3">
    <location>
        <begin position="2439"/>
        <end position="2481"/>
    </location>
</feature>
<feature type="region of interest" description="Disordered" evidence="3">
    <location>
        <begin position="680"/>
        <end position="702"/>
    </location>
</feature>
<feature type="compositionally biased region" description="Basic and acidic residues" evidence="3">
    <location>
        <begin position="1826"/>
        <end position="1839"/>
    </location>
</feature>
<feature type="compositionally biased region" description="Polar residues" evidence="3">
    <location>
        <begin position="603"/>
        <end position="622"/>
    </location>
</feature>
<dbReference type="SMART" id="SM01196">
    <property type="entry name" value="FERM_C"/>
    <property type="match status" value="1"/>
</dbReference>
<dbReference type="InterPro" id="IPR011993">
    <property type="entry name" value="PH-like_dom_sf"/>
</dbReference>
<feature type="region of interest" description="Disordered" evidence="3">
    <location>
        <begin position="3037"/>
        <end position="3063"/>
    </location>
</feature>
<feature type="region of interest" description="Disordered" evidence="3">
    <location>
        <begin position="3118"/>
        <end position="3171"/>
    </location>
</feature>
<feature type="compositionally biased region" description="Low complexity" evidence="3">
    <location>
        <begin position="1942"/>
        <end position="1956"/>
    </location>
</feature>
<evidence type="ECO:0000256" key="2">
    <source>
        <dbReference type="ARBA" id="ARBA00022949"/>
    </source>
</evidence>
<keyword evidence="6" id="KW-1185">Reference proteome</keyword>
<dbReference type="CDD" id="cd14473">
    <property type="entry name" value="FERM_B-lobe"/>
    <property type="match status" value="1"/>
</dbReference>
<feature type="compositionally biased region" description="Polar residues" evidence="3">
    <location>
        <begin position="3470"/>
        <end position="3482"/>
    </location>
</feature>
<feature type="compositionally biased region" description="Basic and acidic residues" evidence="3">
    <location>
        <begin position="2327"/>
        <end position="2344"/>
    </location>
</feature>
<dbReference type="InterPro" id="IPR018979">
    <property type="entry name" value="FERM_N"/>
</dbReference>
<dbReference type="InterPro" id="IPR000299">
    <property type="entry name" value="FERM_domain"/>
</dbReference>
<dbReference type="InterPro" id="IPR014847">
    <property type="entry name" value="FA"/>
</dbReference>
<dbReference type="SUPFAM" id="SSF50729">
    <property type="entry name" value="PH domain-like"/>
    <property type="match status" value="1"/>
</dbReference>
<dbReference type="InterPro" id="IPR051835">
    <property type="entry name" value="RAC1-GEF"/>
</dbReference>
<feature type="compositionally biased region" description="Basic residues" evidence="3">
    <location>
        <begin position="1533"/>
        <end position="1542"/>
    </location>
</feature>
<comment type="caution">
    <text evidence="5">The sequence shown here is derived from an EMBL/GenBank/DDBJ whole genome shotgun (WGS) entry which is preliminary data.</text>
</comment>
<feature type="region of interest" description="Disordered" evidence="3">
    <location>
        <begin position="1721"/>
        <end position="1740"/>
    </location>
</feature>
<feature type="compositionally biased region" description="Basic and acidic residues" evidence="3">
    <location>
        <begin position="926"/>
        <end position="941"/>
    </location>
</feature>
<feature type="compositionally biased region" description="Acidic residues" evidence="3">
    <location>
        <begin position="2391"/>
        <end position="2409"/>
    </location>
</feature>
<feature type="compositionally biased region" description="Basic and acidic residues" evidence="3">
    <location>
        <begin position="2617"/>
        <end position="2646"/>
    </location>
</feature>
<feature type="compositionally biased region" description="Basic residues" evidence="3">
    <location>
        <begin position="3499"/>
        <end position="3512"/>
    </location>
</feature>
<feature type="region of interest" description="Disordered" evidence="3">
    <location>
        <begin position="3433"/>
        <end position="3515"/>
    </location>
</feature>
<dbReference type="Proteomes" id="UP001162164">
    <property type="component" value="Unassembled WGS sequence"/>
</dbReference>
<feature type="region of interest" description="Disordered" evidence="3">
    <location>
        <begin position="1760"/>
        <end position="2046"/>
    </location>
</feature>
<dbReference type="InterPro" id="IPR035963">
    <property type="entry name" value="FERM_2"/>
</dbReference>
<feature type="domain" description="FERM" evidence="4">
    <location>
        <begin position="191"/>
        <end position="483"/>
    </location>
</feature>
<feature type="compositionally biased region" description="Polar residues" evidence="3">
    <location>
        <begin position="654"/>
        <end position="663"/>
    </location>
</feature>
<feature type="compositionally biased region" description="Polar residues" evidence="3">
    <location>
        <begin position="886"/>
        <end position="901"/>
    </location>
</feature>
<feature type="region of interest" description="Disordered" evidence="3">
    <location>
        <begin position="3372"/>
        <end position="3420"/>
    </location>
</feature>
<feature type="compositionally biased region" description="Basic and acidic residues" evidence="3">
    <location>
        <begin position="1846"/>
        <end position="1879"/>
    </location>
</feature>
<feature type="compositionally biased region" description="Polar residues" evidence="3">
    <location>
        <begin position="2268"/>
        <end position="2278"/>
    </location>
</feature>
<dbReference type="InterPro" id="IPR019749">
    <property type="entry name" value="Band_41_domain"/>
</dbReference>
<evidence type="ECO:0000313" key="6">
    <source>
        <dbReference type="Proteomes" id="UP001162164"/>
    </source>
</evidence>
<feature type="compositionally biased region" description="Basic and acidic residues" evidence="3">
    <location>
        <begin position="849"/>
        <end position="867"/>
    </location>
</feature>
<feature type="compositionally biased region" description="Basic and acidic residues" evidence="3">
    <location>
        <begin position="2373"/>
        <end position="2383"/>
    </location>
</feature>
<feature type="compositionally biased region" description="Low complexity" evidence="3">
    <location>
        <begin position="827"/>
        <end position="838"/>
    </location>
</feature>
<dbReference type="Pfam" id="PF00373">
    <property type="entry name" value="FERM_M"/>
    <property type="match status" value="1"/>
</dbReference>
<dbReference type="EMBL" id="JAPWTJ010002004">
    <property type="protein sequence ID" value="KAJ8968402.1"/>
    <property type="molecule type" value="Genomic_DNA"/>
</dbReference>
<dbReference type="Gene3D" id="3.10.20.90">
    <property type="entry name" value="Phosphatidylinositol 3-kinase Catalytic Subunit, Chain A, domain 1"/>
    <property type="match status" value="1"/>
</dbReference>
<feature type="region of interest" description="Disordered" evidence="3">
    <location>
        <begin position="2533"/>
        <end position="2694"/>
    </location>
</feature>
<feature type="compositionally biased region" description="Polar residues" evidence="3">
    <location>
        <begin position="680"/>
        <end position="690"/>
    </location>
</feature>
<dbReference type="Pfam" id="PF09379">
    <property type="entry name" value="FERM_N"/>
    <property type="match status" value="1"/>
</dbReference>
<feature type="compositionally biased region" description="Polar residues" evidence="3">
    <location>
        <begin position="1598"/>
        <end position="1609"/>
    </location>
</feature>
<feature type="region of interest" description="Disordered" evidence="3">
    <location>
        <begin position="1496"/>
        <end position="1577"/>
    </location>
</feature>
<evidence type="ECO:0000313" key="5">
    <source>
        <dbReference type="EMBL" id="KAJ8968402.1"/>
    </source>
</evidence>
<organism evidence="5 6">
    <name type="scientific">Molorchus minor</name>
    <dbReference type="NCBI Taxonomy" id="1323400"/>
    <lineage>
        <taxon>Eukaryota</taxon>
        <taxon>Metazoa</taxon>
        <taxon>Ecdysozoa</taxon>
        <taxon>Arthropoda</taxon>
        <taxon>Hexapoda</taxon>
        <taxon>Insecta</taxon>
        <taxon>Pterygota</taxon>
        <taxon>Neoptera</taxon>
        <taxon>Endopterygota</taxon>
        <taxon>Coleoptera</taxon>
        <taxon>Polyphaga</taxon>
        <taxon>Cucujiformia</taxon>
        <taxon>Chrysomeloidea</taxon>
        <taxon>Cerambycidae</taxon>
        <taxon>Lamiinae</taxon>
        <taxon>Monochamini</taxon>
        <taxon>Molorchus</taxon>
    </lineage>
</organism>
<feature type="compositionally biased region" description="Low complexity" evidence="3">
    <location>
        <begin position="8"/>
        <end position="24"/>
    </location>
</feature>
<feature type="compositionally biased region" description="Basic and acidic residues" evidence="3">
    <location>
        <begin position="2786"/>
        <end position="2800"/>
    </location>
</feature>
<feature type="region of interest" description="Disordered" evidence="3">
    <location>
        <begin position="2246"/>
        <end position="2278"/>
    </location>
</feature>
<feature type="region of interest" description="Disordered" evidence="3">
    <location>
        <begin position="2326"/>
        <end position="2346"/>
    </location>
</feature>
<reference evidence="5" key="1">
    <citation type="journal article" date="2023" name="Insect Mol. Biol.">
        <title>Genome sequencing provides insights into the evolution of gene families encoding plant cell wall-degrading enzymes in longhorned beetles.</title>
        <authorList>
            <person name="Shin N.R."/>
            <person name="Okamura Y."/>
            <person name="Kirsch R."/>
            <person name="Pauchet Y."/>
        </authorList>
    </citation>
    <scope>NUCLEOTIDE SEQUENCE</scope>
    <source>
        <strain evidence="5">MMC_N1</strain>
    </source>
</reference>
<name>A0ABQ9IYU4_9CUCU</name>
<feature type="region of interest" description="Disordered" evidence="3">
    <location>
        <begin position="603"/>
        <end position="663"/>
    </location>
</feature>
<feature type="compositionally biased region" description="Basic and acidic residues" evidence="3">
    <location>
        <begin position="2849"/>
        <end position="2861"/>
    </location>
</feature>
<dbReference type="InterPro" id="IPR019748">
    <property type="entry name" value="FERM_central"/>
</dbReference>
<feature type="compositionally biased region" description="Basic and acidic residues" evidence="3">
    <location>
        <begin position="2149"/>
        <end position="2165"/>
    </location>
</feature>
<dbReference type="InterPro" id="IPR029071">
    <property type="entry name" value="Ubiquitin-like_domsf"/>
</dbReference>
<sequence length="3626" mass="406935">MDSSSNRGSTGALSSTSSTGATGMHHSHSTPAGVDGGARTPPATPKKGGKMLALRVQMLDDTITIFQVQSCLTHHEMNTGSKDYVNFNMFSFSAFEMNYPALDINVPVFEIEDQAVELKNPAFDFKDPALEIKDSTVKIKDPVVEIKDLAFDFKDSAFDFKNKDPAFVFKVPALEIKDLAIDFKDPALEIKDPGFDFKDPGLESLNCQAKAVGKVLFEQVCKQLHLLEADYFGLEYADVNGTKKTYLEYLCTGWTCKNQSRASWGLSLVDPLLQFCVKFYTPDPGQLEEEYTRYLFCLQVKRDLSQGLMQCNENTAALMASYIVQAECGDYVAEDYPDHTYLSSYKFVPQQDHEMERKIMENHKKPAGQSPAEADLNLLETARRCELYGIKMHPAKDHENVPLNLAVAHMGIIVFQNYTKINTFSWAKIRKISFKRKRFLIKLHPEGYGYYKDTVEFFFEGRNECKNFWKKCVENHGFFRCSSVKSVSRHKTRVLSRGSSFRYSGKTQKQIVEFVRDNYVKRQAFQRSHSFRHSSAHSSASNMHSSTVGNSISAHPLLPLADSNLSVEVSKLSASLGSMGAAVGAPVSPTTRLASRHLGTAISWSSAPDTRPTTLLAQTTNSPSPPLTTQSASPVTSATTSPLHMPYDQERQQQHSTTRTTITSSPLAVRAAVHRADTGTTHITTRTPSSHKSEGSLAPPPPNTTIPFTNNFPSQTQSQTNVVVYKDVDATAPEHTYKSVTTLPKRHIWQRSASCRELYDFSFEETGRAKSRPPPPKPAEKAAISFENRKLESPVTRYDERPMYTSGSRDSSLEIHQDIMMPDEKVYSSSYPGTTSYSQESMEDPGNYDLRDSQDDVTHDSYELIEKSDDDYSSGDYKYRKHKPFNTRSCSLDSGNYLPSDSESEHERRHKCKSSSDVYQDIFSMDDPRDLPREIIPRKSDGNYYKQFKHSSRTSSLESKSDYYESKASKSSRESLKKSYRERSFGSRTSSQESKSDYENKRNVKRSRIIENNRNGYFDSRASSLDSKSEYYDAPSKFAEELPKHKHEYDRKIAFERNYGIFRSQENGEIGRNFQDYTGFSNMKETSHVHSISLQNVETEQNIKINRLLANLEQNTVPRTQKSSHHHRTHAVDHKTHIWPESIAGLPTEIDWNSKPESGQRSTESESNIFSFDEDKIQSLQGSIDSDVCPDHSFSVVPNIDGRLKDGKRKNYRDIFMEIEPRIVHDLPMHQPIERTKSDPNSLARQRLNSTARRLLLMHQKSIDLTPAESSDEDYLYKQIPSAPPIMKYKGSQFEMPTAEFGHFDILKREVGLKTKFEVPKSQFEVLGAKTQSDFINLPPKDDDISYVLHKRHILNGTAQKEEIKKYDKIEVPVRKPVDVQELPKPVEDKKPKVRPKSELESSFLFTQNIDLSKVDPVTLEVDKSVMPIQHISSPKRDITHIDPVLLEALSSKLSQIESDSPTSSKTESLKPQHKLFVMQTEKQVRKDVKIEEKPIQKIEEKKETDQQRPKTKIKTDIKPKRIIKPRMQPGKKSGKTTKTKVRITSFSSDDESLDSDDVFGSAEATPTRIEFSPPQMRKEMESILKFESERKYLQYTMSSTEVEGSPPTTRKKTDKQQMDTGLEPTQTELRRISERSFSIPSSEDELNIKTTDLQPVFVEAPQEILRTVEEIDREDGDKSLEETLKEELTAIDIDAEREKEKLLLQAEIENDLKNLKVPSKTKITEIPSPSPRKQGQSPLLYAHARLNLSEGSAFTLLKKQQALDSPTPGRRAKSLDTPIIAVNRLPPLNAFSSKDDTVDEEDQQQTGIGPDRDSGLENNVISDKSTAEEKSDTDDSRNTRRKIRPKEVAKKEPSKPTPKEDTKPIEAEVKKDKEKDQIVPDVNTKAKKLIKATLQTKQQRGVKPKPPPRDQSLRDRPPPRALPPKPTKTTPKPTPTSSKNVLTTAKTTVSASKTTPSVNKSVSCKPVPQKASSAEGVKVENDVKSPLPKQASLGPPEVKRTKSQEMESTKKTLPKEKARSLEKLELRRLGSKERTKSQDESDEVIAKRKEKQQMLYEIAIKQTKALKSPVKDVLPVFPQVEEMVRERHGKLEISINTIEPQVSLEEAIIITKSPKKLDKRMGEKLTKSLDLNATEEVDQTKQVQRLGKSLDLDSRDKDEQSSTEFDFKPEAIEIVQAKDTEETSPDADVVEETIIAEIHQIPTTETEADDKIILEGTTLDIWLSVDEPRTVDPALANIEIIQESDDFFEQRTSPKPPDLGKMDTKSSSDSQSIERMSLGNSLDIKYIDESTGDSSYKSENDAQLVAEMQRASSTVSKYLMKKLEKRRQEEQKPDSLVRIKSEDESLTEVSELKGEADRNLLSVSDHREALQKFGVERSRSEDTGSWVTVECDEFVGTEPESFDTDVPESPERDTEKELKTTDSSNLLTTDVKYGKLDLLKRSSDQSRSSDTTGSWTSGEKDVSPGREVKETDESSVSCAMGRAIGLSQTIEMFTTRDLLNKGSPDSDIPTGPRSPRSPRICVLGRAFTIDEGSASLDVDDSSSDEANDIPKDLTPIQENLRDIAGGETEPAYKKAPYPFEEKWSNDSELSQKLHKKLSKKLSSAEKGSFSSVDDSTSDRRRNEYSLDKPTLHSVERLSTESRNSMDTESSSGSLGVACRMQKSGDIPKELSSTWKPFPLDSSGSESFEDNLLPPDQDLEKQEYFLCRDNNSGDFTAMSEIYYKDNDVTPTRDDTELPEDLANFPTNFGYPCLTSISGMGIASTDIIGSYAGGGFLSRTLSRISERSTNSEKSSMDDDSTKASTQSDSLNDESMASSNPQASLSSGSPSNAHVSENEKKTPTNNLQGETEDKLSDLSKPSDHVPNFSSLLQRQISDDRRTSAEMAELSMDDIEIITSERGLKLRRQGSDDTIIDEECFEPELKDDRGEMERVRSSSQESEDWPLPEIPHQQGRKLLAMHDVPSSDTSQLTTQVFQPPKTIPKTFGLRSSIRSQDSEQWPSPPSSIVEPPLVGNVETYYVTPPEKACKVTVDSNTNTVSTYDNESNSDNENKTSDFDTDDKTHTYENVAREHVSESLSESLSVGPSGVKIVLEEKSQDSNSDEDLNVSNLNDDVFTDAIDTSGNVLRPPTAMRRSTASDDSSHSHKSDRKSSPRGSHSSYSEEDCTSSMGTNLEDGTVRFALKPTKCTHSSHSEDTSIALSLSEWSNSTNTVKFQNLSSNSGTTKSSSGLKSDENSLTDIAQSISEWSSSNTSTTLKAQQSSSLQFQKLSSGTSTGDSTLTELIPTISEWSSSDTKPLAQQYFPSTMPPERVTSTRLGSSVDLEELTMSPDQKSVPSPKNIPSEDLALLATSLTSRSDPINFFTKSTERPILIPAQIQSDTDRSSSSIEQKTVHTQRYDKDKQKYLQKHHPSTKSTERPVKVPLKFSKCSPYYSSSLSSESTPLASSSPVPVNRTATVPLTRSHRKPISKSLCQAKSPPSENDSTSSVESPKSKSERDRRGYRRKRQIQNQRRARLEKEQCSIDEYYFVEHEMGLTEYNEYIRNRNMEEMASNFTYEEVLAENSPVMQYAETEEGYYPDGDSQSGSDIFRMEKDDDDRLEAAEGFDVASIPPPLLEDDFECDHTQQI</sequence>
<dbReference type="PANTHER" id="PTHR45858:SF5">
    <property type="entry name" value="MOESIN_EZRIN_RADIXIN HOMOLOG 1"/>
    <property type="match status" value="1"/>
</dbReference>
<dbReference type="SMART" id="SM01195">
    <property type="entry name" value="FA"/>
    <property type="match status" value="1"/>
</dbReference>
<feature type="compositionally biased region" description="Low complexity" evidence="3">
    <location>
        <begin position="2601"/>
        <end position="2615"/>
    </location>
</feature>
<feature type="compositionally biased region" description="Basic and acidic residues" evidence="3">
    <location>
        <begin position="811"/>
        <end position="826"/>
    </location>
</feature>
<feature type="region of interest" description="Disordered" evidence="3">
    <location>
        <begin position="3599"/>
        <end position="3626"/>
    </location>
</feature>
<feature type="region of interest" description="Disordered" evidence="3">
    <location>
        <begin position="2138"/>
        <end position="2165"/>
    </location>
</feature>
<feature type="compositionally biased region" description="Basic and acidic residues" evidence="3">
    <location>
        <begin position="1998"/>
        <end position="2046"/>
    </location>
</feature>
<feature type="region of interest" description="Disordered" evidence="3">
    <location>
        <begin position="2496"/>
        <end position="2520"/>
    </location>
</feature>
<dbReference type="SMART" id="SM00295">
    <property type="entry name" value="B41"/>
    <property type="match status" value="1"/>
</dbReference>
<feature type="compositionally biased region" description="Basic and acidic residues" evidence="3">
    <location>
        <begin position="1908"/>
        <end position="1919"/>
    </location>
</feature>
<feature type="region of interest" description="Disordered" evidence="3">
    <location>
        <begin position="2373"/>
        <end position="2427"/>
    </location>
</feature>
<feature type="compositionally biased region" description="Basic and acidic residues" evidence="3">
    <location>
        <begin position="2580"/>
        <end position="2592"/>
    </location>
</feature>
<feature type="compositionally biased region" description="Low complexity" evidence="3">
    <location>
        <begin position="3433"/>
        <end position="3447"/>
    </location>
</feature>
<feature type="compositionally biased region" description="Basic and acidic residues" evidence="3">
    <location>
        <begin position="2459"/>
        <end position="2473"/>
    </location>
</feature>
<feature type="region of interest" description="Disordered" evidence="3">
    <location>
        <begin position="3259"/>
        <end position="3279"/>
    </location>
</feature>
<feature type="region of interest" description="Disordered" evidence="3">
    <location>
        <begin position="1"/>
        <end position="48"/>
    </location>
</feature>
<dbReference type="CDD" id="cd13193">
    <property type="entry name" value="FERM_C_FARP1-like"/>
    <property type="match status" value="1"/>
</dbReference>
<feature type="region of interest" description="Disordered" evidence="3">
    <location>
        <begin position="3213"/>
        <end position="3233"/>
    </location>
</feature>
<feature type="compositionally biased region" description="Polar residues" evidence="3">
    <location>
        <begin position="2801"/>
        <end position="2833"/>
    </location>
</feature>
<dbReference type="PRINTS" id="PR00935">
    <property type="entry name" value="BAND41"/>
</dbReference>
<gene>
    <name evidence="5" type="ORF">NQ317_002347</name>
</gene>
<feature type="region of interest" description="Disordered" evidence="3">
    <location>
        <begin position="1598"/>
        <end position="1626"/>
    </location>
</feature>
<dbReference type="Gene3D" id="1.20.80.10">
    <property type="match status" value="1"/>
</dbReference>
<accession>A0ABQ9IYU4</accession>
<evidence type="ECO:0000259" key="4">
    <source>
        <dbReference type="PROSITE" id="PS50057"/>
    </source>
</evidence>
<feature type="compositionally biased region" description="Basic and acidic residues" evidence="3">
    <location>
        <begin position="791"/>
        <end position="802"/>
    </location>
</feature>
<dbReference type="Pfam" id="PF09380">
    <property type="entry name" value="FERM_C"/>
    <property type="match status" value="1"/>
</dbReference>
<dbReference type="PROSITE" id="PS50057">
    <property type="entry name" value="FERM_3"/>
    <property type="match status" value="1"/>
</dbReference>
<feature type="compositionally biased region" description="Basic and acidic residues" evidence="3">
    <location>
        <begin position="959"/>
        <end position="985"/>
    </location>
</feature>
<dbReference type="InterPro" id="IPR041788">
    <property type="entry name" value="FARP1/FARP2/FRMD7_FERM_C"/>
</dbReference>
<dbReference type="Gene3D" id="2.30.29.30">
    <property type="entry name" value="Pleckstrin-homology domain (PH domain)/Phosphotyrosine-binding domain (PTB)"/>
    <property type="match status" value="1"/>
</dbReference>
<keyword evidence="2" id="KW-0965">Cell junction</keyword>
<feature type="region of interest" description="Disordered" evidence="3">
    <location>
        <begin position="791"/>
        <end position="1007"/>
    </location>
</feature>